<evidence type="ECO:0000313" key="2">
    <source>
        <dbReference type="EMBL" id="KAK3887018.1"/>
    </source>
</evidence>
<proteinExistence type="predicted"/>
<protein>
    <recommendedName>
        <fullName evidence="1">DUF4371 domain-containing protein</fullName>
    </recommendedName>
</protein>
<feature type="domain" description="DUF4371" evidence="1">
    <location>
        <begin position="22"/>
        <end position="107"/>
    </location>
</feature>
<dbReference type="Proteomes" id="UP001286313">
    <property type="component" value="Unassembled WGS sequence"/>
</dbReference>
<dbReference type="PANTHER" id="PTHR46880:SF5">
    <property type="entry name" value="DUF4371 DOMAIN-CONTAINING PROTEIN"/>
    <property type="match status" value="1"/>
</dbReference>
<name>A0AAE1KWV1_PETCI</name>
<gene>
    <name evidence="2" type="ORF">Pcinc_008900</name>
</gene>
<accession>A0AAE1KWV1</accession>
<dbReference type="InterPro" id="IPR025398">
    <property type="entry name" value="DUF4371"/>
</dbReference>
<dbReference type="PANTHER" id="PTHR46880">
    <property type="entry name" value="RAS-ASSOCIATING DOMAIN-CONTAINING PROTEIN"/>
    <property type="match status" value="1"/>
</dbReference>
<keyword evidence="3" id="KW-1185">Reference proteome</keyword>
<organism evidence="2 3">
    <name type="scientific">Petrolisthes cinctipes</name>
    <name type="common">Flat porcelain crab</name>
    <dbReference type="NCBI Taxonomy" id="88211"/>
    <lineage>
        <taxon>Eukaryota</taxon>
        <taxon>Metazoa</taxon>
        <taxon>Ecdysozoa</taxon>
        <taxon>Arthropoda</taxon>
        <taxon>Crustacea</taxon>
        <taxon>Multicrustacea</taxon>
        <taxon>Malacostraca</taxon>
        <taxon>Eumalacostraca</taxon>
        <taxon>Eucarida</taxon>
        <taxon>Decapoda</taxon>
        <taxon>Pleocyemata</taxon>
        <taxon>Anomura</taxon>
        <taxon>Galatheoidea</taxon>
        <taxon>Porcellanidae</taxon>
        <taxon>Petrolisthes</taxon>
    </lineage>
</organism>
<comment type="caution">
    <text evidence="2">The sequence shown here is derived from an EMBL/GenBank/DDBJ whole genome shotgun (WGS) entry which is preliminary data.</text>
</comment>
<dbReference type="EMBL" id="JAWQEG010000654">
    <property type="protein sequence ID" value="KAK3887018.1"/>
    <property type="molecule type" value="Genomic_DNA"/>
</dbReference>
<evidence type="ECO:0000313" key="3">
    <source>
        <dbReference type="Proteomes" id="UP001286313"/>
    </source>
</evidence>
<reference evidence="2" key="1">
    <citation type="submission" date="2023-10" db="EMBL/GenBank/DDBJ databases">
        <title>Genome assemblies of two species of porcelain crab, Petrolisthes cinctipes and Petrolisthes manimaculis (Anomura: Porcellanidae).</title>
        <authorList>
            <person name="Angst P."/>
        </authorList>
    </citation>
    <scope>NUCLEOTIDE SEQUENCE</scope>
    <source>
        <strain evidence="2">PB745_01</strain>
        <tissue evidence="2">Gill</tissue>
    </source>
</reference>
<sequence>MLISNVISPTLQEEIQKNNRKAQKYSLMIDESTDVSSEKQKCVYIRYCGDNAENEVTAFLGLASVCETIGEALFNATKMLLEKNGIAVKDCIGFSSDGASNMIGENNSLWSRVKQESPHCIKMGCTYHSLALCIQKGFEKLPSSLGFMLLEIPKWFRKSSLKREIYKMLFETMNMGEERAGTPLPFMSLSATRWLVRGKVIYNILVN</sequence>
<dbReference type="SUPFAM" id="SSF53098">
    <property type="entry name" value="Ribonuclease H-like"/>
    <property type="match status" value="1"/>
</dbReference>
<dbReference type="Pfam" id="PF14291">
    <property type="entry name" value="DUF4371"/>
    <property type="match status" value="1"/>
</dbReference>
<dbReference type="AlphaFoldDB" id="A0AAE1KWV1"/>
<dbReference type="InterPro" id="IPR012337">
    <property type="entry name" value="RNaseH-like_sf"/>
</dbReference>
<evidence type="ECO:0000259" key="1">
    <source>
        <dbReference type="Pfam" id="PF14291"/>
    </source>
</evidence>